<gene>
    <name evidence="1" type="ORF">FIPPAONL_01254</name>
</gene>
<comment type="caution">
    <text evidence="1">The sequence shown here is derived from an EMBL/GenBank/DDBJ whole genome shotgun (WGS) entry which is preliminary data.</text>
</comment>
<protein>
    <submittedName>
        <fullName evidence="1">Uncharacterized protein</fullName>
    </submittedName>
</protein>
<accession>A0ABY3BIA1</accession>
<name>A0ABY3BIA1_LACGS</name>
<dbReference type="EMBL" id="SRMD01000086">
    <property type="protein sequence ID" value="TQW15042.1"/>
    <property type="molecule type" value="Genomic_DNA"/>
</dbReference>
<keyword evidence="2" id="KW-1185">Reference proteome</keyword>
<sequence length="58" mass="6485">MAGRRKSKSLVGTIKASKDENEFSGSAYDRVNRMMRGKSSGKVMAHTGHGHYLYFFSN</sequence>
<evidence type="ECO:0000313" key="1">
    <source>
        <dbReference type="EMBL" id="TQW15042.1"/>
    </source>
</evidence>
<dbReference type="Proteomes" id="UP000316012">
    <property type="component" value="Unassembled WGS sequence"/>
</dbReference>
<organism evidence="1 2">
    <name type="scientific">Lactobacillus gasseri</name>
    <dbReference type="NCBI Taxonomy" id="1596"/>
    <lineage>
        <taxon>Bacteria</taxon>
        <taxon>Bacillati</taxon>
        <taxon>Bacillota</taxon>
        <taxon>Bacilli</taxon>
        <taxon>Lactobacillales</taxon>
        <taxon>Lactobacillaceae</taxon>
        <taxon>Lactobacillus</taxon>
    </lineage>
</organism>
<evidence type="ECO:0000313" key="2">
    <source>
        <dbReference type="Proteomes" id="UP000316012"/>
    </source>
</evidence>
<reference evidence="1 2" key="1">
    <citation type="submission" date="2019-04" db="EMBL/GenBank/DDBJ databases">
        <title>Lactobacillus gasseri 7171 assembly.</title>
        <authorList>
            <person name="Joris B.R."/>
            <person name="Giguere D."/>
        </authorList>
    </citation>
    <scope>NUCLEOTIDE SEQUENCE [LARGE SCALE GENOMIC DNA]</scope>
    <source>
        <strain evidence="1 2">7171</strain>
    </source>
</reference>
<proteinExistence type="predicted"/>